<evidence type="ECO:0000256" key="4">
    <source>
        <dbReference type="ARBA" id="ARBA00022692"/>
    </source>
</evidence>
<dbReference type="PhylomeDB" id="T1IWD5"/>
<reference evidence="12" key="2">
    <citation type="submission" date="2015-02" db="UniProtKB">
        <authorList>
            <consortium name="EnsemblMetazoa"/>
        </authorList>
    </citation>
    <scope>IDENTIFICATION</scope>
</reference>
<keyword evidence="2" id="KW-1003">Cell membrane</keyword>
<dbReference type="PANTHER" id="PTHR24373:SF370">
    <property type="entry name" value="FISH-LIPS, ISOFORM E"/>
    <property type="match status" value="1"/>
</dbReference>
<dbReference type="HOGENOM" id="CLU_339301_0_0_1"/>
<organism evidence="12 13">
    <name type="scientific">Strigamia maritima</name>
    <name type="common">European centipede</name>
    <name type="synonym">Geophilus maritimus</name>
    <dbReference type="NCBI Taxonomy" id="126957"/>
    <lineage>
        <taxon>Eukaryota</taxon>
        <taxon>Metazoa</taxon>
        <taxon>Ecdysozoa</taxon>
        <taxon>Arthropoda</taxon>
        <taxon>Myriapoda</taxon>
        <taxon>Chilopoda</taxon>
        <taxon>Pleurostigmophora</taxon>
        <taxon>Geophilomorpha</taxon>
        <taxon>Linotaeniidae</taxon>
        <taxon>Strigamia</taxon>
    </lineage>
</organism>
<dbReference type="PROSITE" id="PS51450">
    <property type="entry name" value="LRR"/>
    <property type="match status" value="2"/>
</dbReference>
<evidence type="ECO:0000256" key="2">
    <source>
        <dbReference type="ARBA" id="ARBA00022475"/>
    </source>
</evidence>
<dbReference type="Proteomes" id="UP000014500">
    <property type="component" value="Unassembled WGS sequence"/>
</dbReference>
<dbReference type="SUPFAM" id="SSF52058">
    <property type="entry name" value="L domain-like"/>
    <property type="match status" value="2"/>
</dbReference>
<feature type="signal peptide" evidence="10">
    <location>
        <begin position="1"/>
        <end position="18"/>
    </location>
</feature>
<feature type="domain" description="LRRCT" evidence="11">
    <location>
        <begin position="494"/>
        <end position="546"/>
    </location>
</feature>
<dbReference type="EnsemblMetazoa" id="SMAR005501-RA">
    <property type="protein sequence ID" value="SMAR005501-PA"/>
    <property type="gene ID" value="SMAR005501"/>
</dbReference>
<evidence type="ECO:0000256" key="1">
    <source>
        <dbReference type="ARBA" id="ARBA00004236"/>
    </source>
</evidence>
<dbReference type="InterPro" id="IPR032675">
    <property type="entry name" value="LRR_dom_sf"/>
</dbReference>
<dbReference type="Pfam" id="PF13855">
    <property type="entry name" value="LRR_8"/>
    <property type="match status" value="4"/>
</dbReference>
<name>T1IWD5_STRMM</name>
<evidence type="ECO:0000313" key="13">
    <source>
        <dbReference type="Proteomes" id="UP000014500"/>
    </source>
</evidence>
<feature type="chain" id="PRO_5004579613" description="LRRCT domain-containing protein" evidence="10">
    <location>
        <begin position="19"/>
        <end position="838"/>
    </location>
</feature>
<dbReference type="InterPro" id="IPR050328">
    <property type="entry name" value="Dev_Immune_Receptor"/>
</dbReference>
<dbReference type="GO" id="GO:0005886">
    <property type="term" value="C:plasma membrane"/>
    <property type="evidence" value="ECO:0007669"/>
    <property type="project" value="UniProtKB-SubCell"/>
</dbReference>
<evidence type="ECO:0000256" key="5">
    <source>
        <dbReference type="ARBA" id="ARBA00022729"/>
    </source>
</evidence>
<keyword evidence="3" id="KW-0433">Leucine-rich repeat</keyword>
<keyword evidence="6" id="KW-0677">Repeat</keyword>
<evidence type="ECO:0000256" key="9">
    <source>
        <dbReference type="SAM" id="Phobius"/>
    </source>
</evidence>
<dbReference type="OMA" id="IADCAFC"/>
<dbReference type="SMART" id="SM00369">
    <property type="entry name" value="LRR_TYP"/>
    <property type="match status" value="14"/>
</dbReference>
<keyword evidence="5 10" id="KW-0732">Signal</keyword>
<dbReference type="eggNOG" id="KOG0619">
    <property type="taxonomic scope" value="Eukaryota"/>
</dbReference>
<evidence type="ECO:0000259" key="11">
    <source>
        <dbReference type="SMART" id="SM00082"/>
    </source>
</evidence>
<evidence type="ECO:0000256" key="6">
    <source>
        <dbReference type="ARBA" id="ARBA00022737"/>
    </source>
</evidence>
<protein>
    <recommendedName>
        <fullName evidence="11">LRRCT domain-containing protein</fullName>
    </recommendedName>
</protein>
<proteinExistence type="predicted"/>
<dbReference type="STRING" id="126957.T1IWD5"/>
<dbReference type="AlphaFoldDB" id="T1IWD5"/>
<dbReference type="InterPro" id="IPR003591">
    <property type="entry name" value="Leu-rich_rpt_typical-subtyp"/>
</dbReference>
<keyword evidence="13" id="KW-1185">Reference proteome</keyword>
<keyword evidence="8 9" id="KW-0472">Membrane</keyword>
<dbReference type="SMART" id="SM00082">
    <property type="entry name" value="LRRCT"/>
    <property type="match status" value="1"/>
</dbReference>
<reference evidence="13" key="1">
    <citation type="submission" date="2011-05" db="EMBL/GenBank/DDBJ databases">
        <authorList>
            <person name="Richards S.R."/>
            <person name="Qu J."/>
            <person name="Jiang H."/>
            <person name="Jhangiani S.N."/>
            <person name="Agravi P."/>
            <person name="Goodspeed R."/>
            <person name="Gross S."/>
            <person name="Mandapat C."/>
            <person name="Jackson L."/>
            <person name="Mathew T."/>
            <person name="Pu L."/>
            <person name="Thornton R."/>
            <person name="Saada N."/>
            <person name="Wilczek-Boney K.B."/>
            <person name="Lee S."/>
            <person name="Kovar C."/>
            <person name="Wu Y."/>
            <person name="Scherer S.E."/>
            <person name="Worley K.C."/>
            <person name="Muzny D.M."/>
            <person name="Gibbs R."/>
        </authorList>
    </citation>
    <scope>NUCLEOTIDE SEQUENCE</scope>
    <source>
        <strain evidence="13">Brora</strain>
    </source>
</reference>
<evidence type="ECO:0000256" key="8">
    <source>
        <dbReference type="ARBA" id="ARBA00023136"/>
    </source>
</evidence>
<evidence type="ECO:0000313" key="12">
    <source>
        <dbReference type="EnsemblMetazoa" id="SMAR005501-PA"/>
    </source>
</evidence>
<feature type="transmembrane region" description="Helical" evidence="9">
    <location>
        <begin position="723"/>
        <end position="748"/>
    </location>
</feature>
<keyword evidence="7 9" id="KW-1133">Transmembrane helix</keyword>
<dbReference type="Gene3D" id="3.80.10.10">
    <property type="entry name" value="Ribonuclease Inhibitor"/>
    <property type="match status" value="5"/>
</dbReference>
<dbReference type="SMART" id="SM00365">
    <property type="entry name" value="LRR_SD22"/>
    <property type="match status" value="5"/>
</dbReference>
<dbReference type="EMBL" id="JH431612">
    <property type="status" value="NOT_ANNOTATED_CDS"/>
    <property type="molecule type" value="Genomic_DNA"/>
</dbReference>
<dbReference type="InterPro" id="IPR000483">
    <property type="entry name" value="Cys-rich_flank_reg_C"/>
</dbReference>
<dbReference type="PANTHER" id="PTHR24373">
    <property type="entry name" value="SLIT RELATED LEUCINE-RICH REPEAT NEURONAL PROTEIN"/>
    <property type="match status" value="1"/>
</dbReference>
<dbReference type="FunFam" id="3.80.10.10:FF:001438">
    <property type="entry name" value="Uncharacterized protein"/>
    <property type="match status" value="1"/>
</dbReference>
<keyword evidence="4 9" id="KW-0812">Transmembrane</keyword>
<evidence type="ECO:0000256" key="10">
    <source>
        <dbReference type="SAM" id="SignalP"/>
    </source>
</evidence>
<accession>T1IWD5</accession>
<dbReference type="InterPro" id="IPR001611">
    <property type="entry name" value="Leu-rich_rpt"/>
</dbReference>
<evidence type="ECO:0000256" key="7">
    <source>
        <dbReference type="ARBA" id="ARBA00022989"/>
    </source>
</evidence>
<evidence type="ECO:0000256" key="3">
    <source>
        <dbReference type="ARBA" id="ARBA00022614"/>
    </source>
</evidence>
<comment type="subcellular location">
    <subcellularLocation>
        <location evidence="1">Cell membrane</location>
    </subcellularLocation>
</comment>
<sequence>MKILLLFVLFALISSLCASSIQPITCPSACYCDDSWVYVNCVGDGILEVPQDIPSTVSRLELRNFAMGTLTAIHLTGLNNMTELKLQQTQIEKIDDGTFAGLSRLVRLDLSQNFLENITRNTFSGLLTLRYFDLSSNQLVNMSGAFEDMENIEQLNLRDNQLKHLTSETFVGLQRVQYLNLDSNDIATIDIGTFQSLTHLVHLILSNNPLSNLTRLDFFSARLLYIDVSHVGILRVPQSLTQMVRDLRLAKNNLTHIRRGDFDSYPHLGLLVLDDNQITEIENDALGRQESLLRLWLNGNLLRKVPSNLPPTLKTLYIEENQLEALPPYAFQGLTNVEQLFLQRNKIKNMSICAFCDLLSLRSLDLQSNLIESIQEGVFANMSQLDLLDLSQNPLQVLQTSCFVGADSLHILRMSRVKTVPRFNDGSFDALKRLEVLELYDSAELAQLILNSTRVLHVLRNIRELNLMNNNIQNLRQDFLHFFPGLREIKLSGNIWHCNPSILWMAQWIKRAEVQFYRSYSIRCLKPPELQNKPVMTLTEADFPSTISVTASASTSFTAAPTTAGTTTTEPTTTTTIQKIMRTFTIPTVTPVVIAPTKSNLNINTTSTTVLPTTTENTVPTTTQSTVQTTTQSTIQTTTQSTVQTTIQYIVPTTQKTTKISTTTTLPTTNATRPLTTTKQFTAFQPTTTTKFQIKLPKAQKPATESSSPAVIMDDNQQQDQQFLVAATSLISGILLVILGSAAALLIYRCHHNASMSRSSSCPVVKRSGSISYSPQRDEVSIVTVSEGTFGLKTATHNGLGNKLYFIMDNGKDTLPETDLHELLPPTDDNSYYPYSPT</sequence>